<keyword evidence="2" id="KW-0378">Hydrolase</keyword>
<evidence type="ECO:0000256" key="2">
    <source>
        <dbReference type="ARBA" id="ARBA00022801"/>
    </source>
</evidence>
<gene>
    <name evidence="6" type="ORF">F5984_10575</name>
</gene>
<proteinExistence type="inferred from homology"/>
<reference evidence="6 7" key="1">
    <citation type="submission" date="2019-10" db="EMBL/GenBank/DDBJ databases">
        <title>Rudanella paleaurantiibacter sp. nov., isolated from sludge.</title>
        <authorList>
            <person name="Xu S.Q."/>
        </authorList>
    </citation>
    <scope>NUCLEOTIDE SEQUENCE [LARGE SCALE GENOMIC DNA]</scope>
    <source>
        <strain evidence="6 7">HX-22-17</strain>
    </source>
</reference>
<dbReference type="GO" id="GO:0016787">
    <property type="term" value="F:hydrolase activity"/>
    <property type="evidence" value="ECO:0007669"/>
    <property type="project" value="UniProtKB-KW"/>
</dbReference>
<dbReference type="SUPFAM" id="SSF56300">
    <property type="entry name" value="Metallo-dependent phosphatases"/>
    <property type="match status" value="1"/>
</dbReference>
<evidence type="ECO:0000313" key="7">
    <source>
        <dbReference type="Proteomes" id="UP000488299"/>
    </source>
</evidence>
<evidence type="ECO:0000256" key="4">
    <source>
        <dbReference type="ARBA" id="ARBA00025742"/>
    </source>
</evidence>
<dbReference type="PANTHER" id="PTHR42988:SF2">
    <property type="entry name" value="CYCLIC NUCLEOTIDE PHOSPHODIESTERASE CBUA0032-RELATED"/>
    <property type="match status" value="1"/>
</dbReference>
<keyword evidence="7" id="KW-1185">Reference proteome</keyword>
<comment type="similarity">
    <text evidence="4">Belongs to the cyclic nucleotide phosphodiesterase class-III family.</text>
</comment>
<sequence length="242" mass="27466">MKIAFITDLHIGAEGEMPLGIDVRANFLKALQFVRAMKPACLVLGGDLCYDSGDRAVYRWIYEQLMNLPCAWFAIPGNHDDSVMLAEELHLDHHLHGNELYFSSPLEGYPAVFLDSSKAQLSATQWEWLRDELKSIHHNVLVFCHYPVLPANAEFMDTKYPFRQTEKWLETTHDLPCRMQVISGHYHTEAVALRGNTSLMVTPSTYIQIDPLSPEIKMVKTTPAVREIIVSPGGLTSRVHYI</sequence>
<keyword evidence="3" id="KW-0408">Iron</keyword>
<dbReference type="PANTHER" id="PTHR42988">
    <property type="entry name" value="PHOSPHOHYDROLASE"/>
    <property type="match status" value="1"/>
</dbReference>
<evidence type="ECO:0000313" key="6">
    <source>
        <dbReference type="EMBL" id="KAB7731239.1"/>
    </source>
</evidence>
<name>A0A7J5U0N1_9BACT</name>
<evidence type="ECO:0000259" key="5">
    <source>
        <dbReference type="Pfam" id="PF00149"/>
    </source>
</evidence>
<dbReference type="EMBL" id="WELI01000003">
    <property type="protein sequence ID" value="KAB7731239.1"/>
    <property type="molecule type" value="Genomic_DNA"/>
</dbReference>
<dbReference type="GO" id="GO:0046872">
    <property type="term" value="F:metal ion binding"/>
    <property type="evidence" value="ECO:0007669"/>
    <property type="project" value="UniProtKB-KW"/>
</dbReference>
<dbReference type="Pfam" id="PF00149">
    <property type="entry name" value="Metallophos"/>
    <property type="match status" value="1"/>
</dbReference>
<organism evidence="6 7">
    <name type="scientific">Rudanella paleaurantiibacter</name>
    <dbReference type="NCBI Taxonomy" id="2614655"/>
    <lineage>
        <taxon>Bacteria</taxon>
        <taxon>Pseudomonadati</taxon>
        <taxon>Bacteroidota</taxon>
        <taxon>Cytophagia</taxon>
        <taxon>Cytophagales</taxon>
        <taxon>Cytophagaceae</taxon>
        <taxon>Rudanella</taxon>
    </lineage>
</organism>
<dbReference type="InterPro" id="IPR050884">
    <property type="entry name" value="CNP_phosphodiesterase-III"/>
</dbReference>
<keyword evidence="1" id="KW-0479">Metal-binding</keyword>
<evidence type="ECO:0000256" key="1">
    <source>
        <dbReference type="ARBA" id="ARBA00022723"/>
    </source>
</evidence>
<evidence type="ECO:0000256" key="3">
    <source>
        <dbReference type="ARBA" id="ARBA00023004"/>
    </source>
</evidence>
<dbReference type="InterPro" id="IPR029052">
    <property type="entry name" value="Metallo-depent_PP-like"/>
</dbReference>
<feature type="domain" description="Calcineurin-like phosphoesterase" evidence="5">
    <location>
        <begin position="1"/>
        <end position="188"/>
    </location>
</feature>
<comment type="caution">
    <text evidence="6">The sequence shown here is derived from an EMBL/GenBank/DDBJ whole genome shotgun (WGS) entry which is preliminary data.</text>
</comment>
<dbReference type="RefSeq" id="WP_152124219.1">
    <property type="nucleotide sequence ID" value="NZ_WELI01000003.1"/>
</dbReference>
<dbReference type="AlphaFoldDB" id="A0A7J5U0N1"/>
<dbReference type="InterPro" id="IPR004843">
    <property type="entry name" value="Calcineurin-like_PHP"/>
</dbReference>
<dbReference type="Gene3D" id="3.60.21.10">
    <property type="match status" value="1"/>
</dbReference>
<accession>A0A7J5U0N1</accession>
<dbReference type="Proteomes" id="UP000488299">
    <property type="component" value="Unassembled WGS sequence"/>
</dbReference>
<protein>
    <submittedName>
        <fullName evidence="6">Metallophosphoesterase</fullName>
    </submittedName>
</protein>